<comment type="caution">
    <text evidence="2">The sequence shown here is derived from an EMBL/GenBank/DDBJ whole genome shotgun (WGS) entry which is preliminary data.</text>
</comment>
<keyword evidence="3" id="KW-1185">Reference proteome</keyword>
<dbReference type="Proteomes" id="UP001595075">
    <property type="component" value="Unassembled WGS sequence"/>
</dbReference>
<proteinExistence type="predicted"/>
<organism evidence="2 3">
    <name type="scientific">Oculimacula yallundae</name>
    <dbReference type="NCBI Taxonomy" id="86028"/>
    <lineage>
        <taxon>Eukaryota</taxon>
        <taxon>Fungi</taxon>
        <taxon>Dikarya</taxon>
        <taxon>Ascomycota</taxon>
        <taxon>Pezizomycotina</taxon>
        <taxon>Leotiomycetes</taxon>
        <taxon>Helotiales</taxon>
        <taxon>Ploettnerulaceae</taxon>
        <taxon>Oculimacula</taxon>
    </lineage>
</organism>
<protein>
    <recommendedName>
        <fullName evidence="1">Heterokaryon incompatibility domain-containing protein</fullName>
    </recommendedName>
</protein>
<gene>
    <name evidence="2" type="ORF">VTL71DRAFT_10048</name>
</gene>
<reference evidence="2 3" key="1">
    <citation type="journal article" date="2024" name="Commun. Biol.">
        <title>Comparative genomic analysis of thermophilic fungi reveals convergent evolutionary adaptations and gene losses.</title>
        <authorList>
            <person name="Steindorff A.S."/>
            <person name="Aguilar-Pontes M.V."/>
            <person name="Robinson A.J."/>
            <person name="Andreopoulos B."/>
            <person name="LaButti K."/>
            <person name="Kuo A."/>
            <person name="Mondo S."/>
            <person name="Riley R."/>
            <person name="Otillar R."/>
            <person name="Haridas S."/>
            <person name="Lipzen A."/>
            <person name="Grimwood J."/>
            <person name="Schmutz J."/>
            <person name="Clum A."/>
            <person name="Reid I.D."/>
            <person name="Moisan M.C."/>
            <person name="Butler G."/>
            <person name="Nguyen T.T.M."/>
            <person name="Dewar K."/>
            <person name="Conant G."/>
            <person name="Drula E."/>
            <person name="Henrissat B."/>
            <person name="Hansel C."/>
            <person name="Singer S."/>
            <person name="Hutchinson M.I."/>
            <person name="de Vries R.P."/>
            <person name="Natvig D.O."/>
            <person name="Powell A.J."/>
            <person name="Tsang A."/>
            <person name="Grigoriev I.V."/>
        </authorList>
    </citation>
    <scope>NUCLEOTIDE SEQUENCE [LARGE SCALE GENOMIC DNA]</scope>
    <source>
        <strain evidence="2 3">CBS 494.80</strain>
    </source>
</reference>
<name>A0ABR4BQ67_9HELO</name>
<feature type="domain" description="Heterokaryon incompatibility" evidence="1">
    <location>
        <begin position="147"/>
        <end position="351"/>
    </location>
</feature>
<dbReference type="InterPro" id="IPR010730">
    <property type="entry name" value="HET"/>
</dbReference>
<dbReference type="PANTHER" id="PTHR33112:SF16">
    <property type="entry name" value="HETEROKARYON INCOMPATIBILITY DOMAIN-CONTAINING PROTEIN"/>
    <property type="match status" value="1"/>
</dbReference>
<sequence length="712" mass="80416">MKNKYRARDLDERFRDEKDKQTPFLVGIDHEVKELPRCRTMLVYFGNSFGRKPDSHDDSIGQILMLDWIAGRGPIEHDVEHQYTGADANIALAREWLRTCQETHGECVQYSRSRVGLPSRLVEIQMTGGELLLRLCPRENFPAHVSYATVSHCWGDYEFLKLSRKNLTFFQVNIPISGLTKTFQDAVGVAYGLGFQYIWIDSLCIIQDDNQDWSKEAPRMATVYGGSSLNIAATGARDGRDGLFFNRDQTISLSQKPLVKAKANMLFSPSMAPSSFVFPRAECNESSDTDTTLSDSKRVRLWLAILAHSKAYLQEESLLREQQLFYCIDSDLYKRSLASQSLLSRAWVFQERILAPRTLHFGTHQIAWECQNQTCFETFPNGIPDELFGDEDILRGMPMVQAKARGFEASWKRIVSVYSQCVLTNTSDKLMAIAGVAESFTEKYHGSYIWGLWRDHLPRALLWRIFGHATRSPLRSPSWSWIGIDGCVELYDAHDSEDKDICTVIGTHADGSKVNWVLTIKCERLIDATDADYSNPEEVLIPHPTSPGQTVRASHVDFDVGSSDDLTSENSLGAKLPIFILCVEDNPKRAEILVHVMGNCGSTRACARETLNEDTRTCSLSYFTSPGQLVISDHSTSRLLSPFPQNQGRQWNSSSFPLMRDLRRIVEAPFLEDRLLKEIQGGRNHVVCVQSGALFFSTLLCTSDRILTLESP</sequence>
<dbReference type="EMBL" id="JAZHXI010000025">
    <property type="protein sequence ID" value="KAL2059893.1"/>
    <property type="molecule type" value="Genomic_DNA"/>
</dbReference>
<accession>A0ABR4BQ67</accession>
<evidence type="ECO:0000313" key="2">
    <source>
        <dbReference type="EMBL" id="KAL2059893.1"/>
    </source>
</evidence>
<evidence type="ECO:0000259" key="1">
    <source>
        <dbReference type="Pfam" id="PF06985"/>
    </source>
</evidence>
<dbReference type="Pfam" id="PF06985">
    <property type="entry name" value="HET"/>
    <property type="match status" value="1"/>
</dbReference>
<dbReference type="PANTHER" id="PTHR33112">
    <property type="entry name" value="DOMAIN PROTEIN, PUTATIVE-RELATED"/>
    <property type="match status" value="1"/>
</dbReference>
<evidence type="ECO:0000313" key="3">
    <source>
        <dbReference type="Proteomes" id="UP001595075"/>
    </source>
</evidence>